<evidence type="ECO:0000256" key="2">
    <source>
        <dbReference type="SAM" id="MobiDB-lite"/>
    </source>
</evidence>
<dbReference type="Gene3D" id="1.10.260.40">
    <property type="entry name" value="lambda repressor-like DNA-binding domains"/>
    <property type="match status" value="1"/>
</dbReference>
<accession>A0ABV7RGJ4</accession>
<dbReference type="EMBL" id="JBHRXN010000015">
    <property type="protein sequence ID" value="MFC3532023.1"/>
    <property type="molecule type" value="Genomic_DNA"/>
</dbReference>
<dbReference type="InterPro" id="IPR050807">
    <property type="entry name" value="TransReg_Diox_bact_type"/>
</dbReference>
<evidence type="ECO:0000313" key="4">
    <source>
        <dbReference type="EMBL" id="MFC3532023.1"/>
    </source>
</evidence>
<feature type="region of interest" description="Disordered" evidence="2">
    <location>
        <begin position="85"/>
        <end position="109"/>
    </location>
</feature>
<feature type="domain" description="HTH cro/C1-type" evidence="3">
    <location>
        <begin position="24"/>
        <end position="78"/>
    </location>
</feature>
<dbReference type="CDD" id="cd00093">
    <property type="entry name" value="HTH_XRE"/>
    <property type="match status" value="1"/>
</dbReference>
<dbReference type="PANTHER" id="PTHR46797">
    <property type="entry name" value="HTH-TYPE TRANSCRIPTIONAL REGULATOR"/>
    <property type="match status" value="1"/>
</dbReference>
<dbReference type="Proteomes" id="UP001595741">
    <property type="component" value="Unassembled WGS sequence"/>
</dbReference>
<dbReference type="InterPro" id="IPR010982">
    <property type="entry name" value="Lambda_DNA-bd_dom_sf"/>
</dbReference>
<organism evidence="4 5">
    <name type="scientific">Vogesella facilis</name>
    <dbReference type="NCBI Taxonomy" id="1655232"/>
    <lineage>
        <taxon>Bacteria</taxon>
        <taxon>Pseudomonadati</taxon>
        <taxon>Pseudomonadota</taxon>
        <taxon>Betaproteobacteria</taxon>
        <taxon>Neisseriales</taxon>
        <taxon>Chromobacteriaceae</taxon>
        <taxon>Vogesella</taxon>
    </lineage>
</organism>
<comment type="caution">
    <text evidence="4">The sequence shown here is derived from an EMBL/GenBank/DDBJ whole genome shotgun (WGS) entry which is preliminary data.</text>
</comment>
<dbReference type="InterPro" id="IPR001387">
    <property type="entry name" value="Cro/C1-type_HTH"/>
</dbReference>
<proteinExistence type="predicted"/>
<keyword evidence="1" id="KW-0238">DNA-binding</keyword>
<sequence>MTAKRSNTPSDRPAPISVALGKRIKECRHAVDKSQETLAFEAHVDRTYISSIERGVANPSIETLADICHAIGISLAELFASMTDIPRAPSGERRANAATPPEIKRRRLR</sequence>
<dbReference type="SUPFAM" id="SSF47413">
    <property type="entry name" value="lambda repressor-like DNA-binding domains"/>
    <property type="match status" value="1"/>
</dbReference>
<evidence type="ECO:0000256" key="1">
    <source>
        <dbReference type="ARBA" id="ARBA00023125"/>
    </source>
</evidence>
<protein>
    <submittedName>
        <fullName evidence="4">Helix-turn-helix domain-containing protein</fullName>
    </submittedName>
</protein>
<gene>
    <name evidence="4" type="ORF">ACFOLG_07475</name>
</gene>
<dbReference type="PANTHER" id="PTHR46797:SF1">
    <property type="entry name" value="METHYLPHOSPHONATE SYNTHASE"/>
    <property type="match status" value="1"/>
</dbReference>
<keyword evidence="5" id="KW-1185">Reference proteome</keyword>
<reference evidence="5" key="1">
    <citation type="journal article" date="2019" name="Int. J. Syst. Evol. Microbiol.">
        <title>The Global Catalogue of Microorganisms (GCM) 10K type strain sequencing project: providing services to taxonomists for standard genome sequencing and annotation.</title>
        <authorList>
            <consortium name="The Broad Institute Genomics Platform"/>
            <consortium name="The Broad Institute Genome Sequencing Center for Infectious Disease"/>
            <person name="Wu L."/>
            <person name="Ma J."/>
        </authorList>
    </citation>
    <scope>NUCLEOTIDE SEQUENCE [LARGE SCALE GENOMIC DNA]</scope>
    <source>
        <strain evidence="5">KCTC 42742</strain>
    </source>
</reference>
<evidence type="ECO:0000313" key="5">
    <source>
        <dbReference type="Proteomes" id="UP001595741"/>
    </source>
</evidence>
<dbReference type="Pfam" id="PF01381">
    <property type="entry name" value="HTH_3"/>
    <property type="match status" value="1"/>
</dbReference>
<dbReference type="PROSITE" id="PS50943">
    <property type="entry name" value="HTH_CROC1"/>
    <property type="match status" value="1"/>
</dbReference>
<dbReference type="SMART" id="SM00530">
    <property type="entry name" value="HTH_XRE"/>
    <property type="match status" value="1"/>
</dbReference>
<evidence type="ECO:0000259" key="3">
    <source>
        <dbReference type="PROSITE" id="PS50943"/>
    </source>
</evidence>
<name>A0ABV7RGJ4_9NEIS</name>